<dbReference type="AlphaFoldDB" id="A0AAQ4QQR1"/>
<keyword evidence="3" id="KW-1185">Reference proteome</keyword>
<reference evidence="2 3" key="1">
    <citation type="journal article" date="2021" name="G3 (Bethesda)">
        <title>Improved contiguity of the threespine stickleback genome using long-read sequencing.</title>
        <authorList>
            <person name="Nath S."/>
            <person name="Shaw D.E."/>
            <person name="White M.A."/>
        </authorList>
    </citation>
    <scope>NUCLEOTIDE SEQUENCE [LARGE SCALE GENOMIC DNA]</scope>
    <source>
        <strain evidence="2 3">Lake Benthic</strain>
    </source>
</reference>
<proteinExistence type="predicted"/>
<name>A0AAQ4QQR1_GASAC</name>
<dbReference type="GeneTree" id="ENSGT00390000016898"/>
<reference evidence="2" key="2">
    <citation type="submission" date="2025-08" db="UniProtKB">
        <authorList>
            <consortium name="Ensembl"/>
        </authorList>
    </citation>
    <scope>IDENTIFICATION</scope>
</reference>
<protein>
    <submittedName>
        <fullName evidence="2">Uncharacterized protein</fullName>
    </submittedName>
</protein>
<reference evidence="2" key="3">
    <citation type="submission" date="2025-09" db="UniProtKB">
        <authorList>
            <consortium name="Ensembl"/>
        </authorList>
    </citation>
    <scope>IDENTIFICATION</scope>
</reference>
<dbReference type="PANTHER" id="PTHR33626">
    <property type="entry name" value="ZGC:158463"/>
    <property type="match status" value="1"/>
</dbReference>
<evidence type="ECO:0000313" key="3">
    <source>
        <dbReference type="Proteomes" id="UP000007635"/>
    </source>
</evidence>
<feature type="region of interest" description="Disordered" evidence="1">
    <location>
        <begin position="159"/>
        <end position="207"/>
    </location>
</feature>
<accession>A0AAQ4QQR1</accession>
<dbReference type="Ensembl" id="ENSGACT00000058303.1">
    <property type="protein sequence ID" value="ENSGACP00000052421.1"/>
    <property type="gene ID" value="ENSGACG00000023277.1"/>
</dbReference>
<dbReference type="PANTHER" id="PTHR33626:SF2">
    <property type="match status" value="1"/>
</dbReference>
<sequence>MLTSGAAPCGRRKYFLEGQVAFSHTRLSNNRSVMPLDVRGCTRATLSGSSGAYPALTDAGNPLNPTRDRDWGLQLFPMNEEFPVSAVHKLALIKSLPFVHTARRYYRLDGLVRSSDGPRRRRRRRRGSAQKTIKLDYLEEVKVIRRDNPLNLSILLSGGKETNKDSLSSGERRGKSPAPNPRPAVGRGKCGVRKSACPAAAGGPESF</sequence>
<organism evidence="2 3">
    <name type="scientific">Gasterosteus aculeatus aculeatus</name>
    <name type="common">three-spined stickleback</name>
    <dbReference type="NCBI Taxonomy" id="481459"/>
    <lineage>
        <taxon>Eukaryota</taxon>
        <taxon>Metazoa</taxon>
        <taxon>Chordata</taxon>
        <taxon>Craniata</taxon>
        <taxon>Vertebrata</taxon>
        <taxon>Euteleostomi</taxon>
        <taxon>Actinopterygii</taxon>
        <taxon>Neopterygii</taxon>
        <taxon>Teleostei</taxon>
        <taxon>Neoteleostei</taxon>
        <taxon>Acanthomorphata</taxon>
        <taxon>Eupercaria</taxon>
        <taxon>Perciformes</taxon>
        <taxon>Cottioidei</taxon>
        <taxon>Gasterosteales</taxon>
        <taxon>Gasterosteidae</taxon>
        <taxon>Gasterosteus</taxon>
    </lineage>
</organism>
<dbReference type="Proteomes" id="UP000007635">
    <property type="component" value="Chromosome V"/>
</dbReference>
<evidence type="ECO:0000256" key="1">
    <source>
        <dbReference type="SAM" id="MobiDB-lite"/>
    </source>
</evidence>
<evidence type="ECO:0000313" key="2">
    <source>
        <dbReference type="Ensembl" id="ENSGACP00000052421.1"/>
    </source>
</evidence>